<feature type="signal peptide" evidence="2">
    <location>
        <begin position="1"/>
        <end position="17"/>
    </location>
</feature>
<name>A0AAV5GVZ9_9BASI</name>
<proteinExistence type="predicted"/>
<sequence length="293" mass="29482">MFRAIAAASVLAAAVQAHVEINYPTGEWDFTSEQQESGAVCGGGSRPAALAWGTEDAFVSISGDEGNTVRILLATSGSASENATVQDASSFVSFSPIVLSEGATFSSSGNLCLPVFLPDNVTTGARGTVYVEVNGDDGTLSSCAEVSLVPANTGSTVVVEHGGAVINSETGANMTVRDYYCSNSTIAARACSCHCHGASEHCGSTCTEQEQLDARAQCEAGGETHDEHGHDDHDHDHDHSESVAPSATTSAAAGSVGQDAAQSTGQPDSGAGKTGAAAGLAAVFAVAGVVLLQ</sequence>
<feature type="compositionally biased region" description="Basic and acidic residues" evidence="1">
    <location>
        <begin position="222"/>
        <end position="241"/>
    </location>
</feature>
<feature type="compositionally biased region" description="Low complexity" evidence="1">
    <location>
        <begin position="242"/>
        <end position="257"/>
    </location>
</feature>
<dbReference type="Proteomes" id="UP001342314">
    <property type="component" value="Unassembled WGS sequence"/>
</dbReference>
<dbReference type="AlphaFoldDB" id="A0AAV5GVZ9"/>
<protein>
    <submittedName>
        <fullName evidence="3">Uncharacterized protein</fullName>
    </submittedName>
</protein>
<accession>A0AAV5GVZ9</accession>
<reference evidence="3 4" key="1">
    <citation type="submission" date="2021-12" db="EMBL/GenBank/DDBJ databases">
        <title>High titer production of polyol ester of fatty acids by Rhodotorula paludigena BS15 towards product separation-free biomass refinery.</title>
        <authorList>
            <person name="Mano J."/>
            <person name="Ono H."/>
            <person name="Tanaka T."/>
            <person name="Naito K."/>
            <person name="Sushida H."/>
            <person name="Ike M."/>
            <person name="Tokuyasu K."/>
            <person name="Kitaoka M."/>
        </authorList>
    </citation>
    <scope>NUCLEOTIDE SEQUENCE [LARGE SCALE GENOMIC DNA]</scope>
    <source>
        <strain evidence="3 4">BS15</strain>
    </source>
</reference>
<comment type="caution">
    <text evidence="3">The sequence shown here is derived from an EMBL/GenBank/DDBJ whole genome shotgun (WGS) entry which is preliminary data.</text>
</comment>
<feature type="chain" id="PRO_5044011415" evidence="2">
    <location>
        <begin position="18"/>
        <end position="293"/>
    </location>
</feature>
<keyword evidence="2" id="KW-0732">Signal</keyword>
<feature type="region of interest" description="Disordered" evidence="1">
    <location>
        <begin position="218"/>
        <end position="274"/>
    </location>
</feature>
<keyword evidence="4" id="KW-1185">Reference proteome</keyword>
<evidence type="ECO:0000256" key="1">
    <source>
        <dbReference type="SAM" id="MobiDB-lite"/>
    </source>
</evidence>
<evidence type="ECO:0000313" key="4">
    <source>
        <dbReference type="Proteomes" id="UP001342314"/>
    </source>
</evidence>
<evidence type="ECO:0000313" key="3">
    <source>
        <dbReference type="EMBL" id="GJN93492.1"/>
    </source>
</evidence>
<dbReference type="EMBL" id="BQKY01000014">
    <property type="protein sequence ID" value="GJN93492.1"/>
    <property type="molecule type" value="Genomic_DNA"/>
</dbReference>
<organism evidence="3 4">
    <name type="scientific">Rhodotorula paludigena</name>
    <dbReference type="NCBI Taxonomy" id="86838"/>
    <lineage>
        <taxon>Eukaryota</taxon>
        <taxon>Fungi</taxon>
        <taxon>Dikarya</taxon>
        <taxon>Basidiomycota</taxon>
        <taxon>Pucciniomycotina</taxon>
        <taxon>Microbotryomycetes</taxon>
        <taxon>Sporidiobolales</taxon>
        <taxon>Sporidiobolaceae</taxon>
        <taxon>Rhodotorula</taxon>
    </lineage>
</organism>
<gene>
    <name evidence="3" type="ORF">Rhopal_006549-T1</name>
</gene>
<evidence type="ECO:0000256" key="2">
    <source>
        <dbReference type="SAM" id="SignalP"/>
    </source>
</evidence>